<evidence type="ECO:0000313" key="8">
    <source>
        <dbReference type="EMBL" id="SIS55169.1"/>
    </source>
</evidence>
<evidence type="ECO:0000256" key="3">
    <source>
        <dbReference type="ARBA" id="ARBA00022475"/>
    </source>
</evidence>
<gene>
    <name evidence="8" type="ORF">SAMN05421799_101285</name>
</gene>
<dbReference type="GO" id="GO:0009486">
    <property type="term" value="F:cytochrome bo3 ubiquinol oxidase activity"/>
    <property type="evidence" value="ECO:0007669"/>
    <property type="project" value="TreeGrafter"/>
</dbReference>
<keyword evidence="3" id="KW-1003">Cell membrane</keyword>
<dbReference type="GO" id="GO:0019646">
    <property type="term" value="P:aerobic electron transport chain"/>
    <property type="evidence" value="ECO:0007669"/>
    <property type="project" value="TreeGrafter"/>
</dbReference>
<accession>A0A1N7K0Q2</accession>
<evidence type="ECO:0000256" key="7">
    <source>
        <dbReference type="SAM" id="Phobius"/>
    </source>
</evidence>
<evidence type="ECO:0000313" key="9">
    <source>
        <dbReference type="Proteomes" id="UP000186156"/>
    </source>
</evidence>
<evidence type="ECO:0000256" key="4">
    <source>
        <dbReference type="ARBA" id="ARBA00022692"/>
    </source>
</evidence>
<evidence type="ECO:0000256" key="2">
    <source>
        <dbReference type="ARBA" id="ARBA00008079"/>
    </source>
</evidence>
<dbReference type="Proteomes" id="UP000186156">
    <property type="component" value="Unassembled WGS sequence"/>
</dbReference>
<organism evidence="8 9">
    <name type="scientific">Alicyclobacillus vulcanalis</name>
    <dbReference type="NCBI Taxonomy" id="252246"/>
    <lineage>
        <taxon>Bacteria</taxon>
        <taxon>Bacillati</taxon>
        <taxon>Bacillota</taxon>
        <taxon>Bacilli</taxon>
        <taxon>Bacillales</taxon>
        <taxon>Alicyclobacillaceae</taxon>
        <taxon>Alicyclobacillus</taxon>
    </lineage>
</organism>
<dbReference type="PANTHER" id="PTHR36835">
    <property type="entry name" value="CYTOCHROME BO(3) UBIQUINOL OXIDASE SUBUNIT 4"/>
    <property type="match status" value="1"/>
</dbReference>
<name>A0A1N7K0Q2_9BACL</name>
<dbReference type="PANTHER" id="PTHR36835:SF1">
    <property type="entry name" value="CYTOCHROME BO(3) UBIQUINOL OXIDASE SUBUNIT 4"/>
    <property type="match status" value="1"/>
</dbReference>
<keyword evidence="9" id="KW-1185">Reference proteome</keyword>
<keyword evidence="6 7" id="KW-0472">Membrane</keyword>
<keyword evidence="5 7" id="KW-1133">Transmembrane helix</keyword>
<comment type="subcellular location">
    <subcellularLocation>
        <location evidence="1">Cell membrane</location>
        <topology evidence="1">Multi-pass membrane protein</topology>
    </subcellularLocation>
</comment>
<comment type="similarity">
    <text evidence="2">Belongs to the cytochrome c oxidase bacterial subunit 4 family.</text>
</comment>
<keyword evidence="4 7" id="KW-0812">Transmembrane</keyword>
<dbReference type="GO" id="GO:0015078">
    <property type="term" value="F:proton transmembrane transporter activity"/>
    <property type="evidence" value="ECO:0007669"/>
    <property type="project" value="TreeGrafter"/>
</dbReference>
<dbReference type="AlphaFoldDB" id="A0A1N7K0Q2"/>
<sequence length="106" mass="11481">MSLPDKRHDRDGGGKYQYFTGYVLSLVLTAIAFALVAFHALPAPVLLVLLMVLAAIQVLVQLFLFMHVTEGDGSRVKGLAIGLGLFFTLAIALGSVWIMSFNSQVQ</sequence>
<proteinExistence type="inferred from homology"/>
<dbReference type="GO" id="GO:0015990">
    <property type="term" value="P:electron transport coupled proton transport"/>
    <property type="evidence" value="ECO:0007669"/>
    <property type="project" value="TreeGrafter"/>
</dbReference>
<dbReference type="Pfam" id="PF03626">
    <property type="entry name" value="COX4_pro"/>
    <property type="match status" value="1"/>
</dbReference>
<dbReference type="InterPro" id="IPR005171">
    <property type="entry name" value="Cyt_c_oxidase_su4_prok"/>
</dbReference>
<dbReference type="InterPro" id="IPR050968">
    <property type="entry name" value="Cytochrome_c_oxidase_bac_sub4"/>
</dbReference>
<dbReference type="GO" id="GO:0009319">
    <property type="term" value="C:cytochrome o ubiquinol oxidase complex"/>
    <property type="evidence" value="ECO:0007669"/>
    <property type="project" value="TreeGrafter"/>
</dbReference>
<dbReference type="EMBL" id="FTOO01000001">
    <property type="protein sequence ID" value="SIS55169.1"/>
    <property type="molecule type" value="Genomic_DNA"/>
</dbReference>
<dbReference type="OrthoDB" id="2375888at2"/>
<feature type="transmembrane region" description="Helical" evidence="7">
    <location>
        <begin position="47"/>
        <end position="66"/>
    </location>
</feature>
<feature type="transmembrane region" description="Helical" evidence="7">
    <location>
        <begin position="21"/>
        <end position="41"/>
    </location>
</feature>
<evidence type="ECO:0000256" key="6">
    <source>
        <dbReference type="ARBA" id="ARBA00023136"/>
    </source>
</evidence>
<evidence type="ECO:0000256" key="5">
    <source>
        <dbReference type="ARBA" id="ARBA00022989"/>
    </source>
</evidence>
<dbReference type="GO" id="GO:0005886">
    <property type="term" value="C:plasma membrane"/>
    <property type="evidence" value="ECO:0007669"/>
    <property type="project" value="UniProtKB-SubCell"/>
</dbReference>
<feature type="transmembrane region" description="Helical" evidence="7">
    <location>
        <begin position="78"/>
        <end position="99"/>
    </location>
</feature>
<dbReference type="STRING" id="252246.SAMN05421799_101285"/>
<evidence type="ECO:0000256" key="1">
    <source>
        <dbReference type="ARBA" id="ARBA00004651"/>
    </source>
</evidence>
<reference evidence="9" key="1">
    <citation type="submission" date="2017-01" db="EMBL/GenBank/DDBJ databases">
        <authorList>
            <person name="Varghese N."/>
            <person name="Submissions S."/>
        </authorList>
    </citation>
    <scope>NUCLEOTIDE SEQUENCE [LARGE SCALE GENOMIC DNA]</scope>
    <source>
        <strain evidence="9">DSM 16176</strain>
    </source>
</reference>
<protein>
    <submittedName>
        <fullName evidence="8">Cytochrome o ubiquinol oxidase operon protein cyoD</fullName>
    </submittedName>
</protein>